<proteinExistence type="predicted"/>
<accession>A0A6J4VJ32</accession>
<dbReference type="EMBL" id="CADCWG010000325">
    <property type="protein sequence ID" value="CAA9579605.1"/>
    <property type="molecule type" value="Genomic_DNA"/>
</dbReference>
<reference evidence="3" key="1">
    <citation type="submission" date="2020-02" db="EMBL/GenBank/DDBJ databases">
        <authorList>
            <person name="Meier V. D."/>
        </authorList>
    </citation>
    <scope>NUCLEOTIDE SEQUENCE</scope>
    <source>
        <strain evidence="3">AVDCRST_MAG49</strain>
    </source>
</reference>
<feature type="chain" id="PRO_5026696398" evidence="2">
    <location>
        <begin position="41"/>
        <end position="412"/>
    </location>
</feature>
<dbReference type="SUPFAM" id="SSF89372">
    <property type="entry name" value="Fucose-specific lectin"/>
    <property type="match status" value="1"/>
</dbReference>
<evidence type="ECO:0000256" key="1">
    <source>
        <dbReference type="SAM" id="MobiDB-lite"/>
    </source>
</evidence>
<sequence>MRPSLNRLDLLSDYRRARRAVAGLALAAAVAATGSLTTLAAGDFADGTPVGGDTADTYSYAAGPYALPYESEGERYVWTFATGEDGNAYYSAYADGAWGDWQAMGDQPTAFKGQPTAVDYADSRHVFYAGEDGKVYANRHDGEAWAGWRDQSGDYRFPEAPYADVYGDQVHLYGTADDGTLYHKAYDSTEWTAWAAVSDDATAAAYQPHAVAWGGYENVFWTGEDGKVYWNRYDGEVWTGAKALPGDGYEYAQSPYAVGYSEGEQLHAYAVTADGVPTYNAFDGEGWSGWDTAPSEAPAPLANQPSVYEHEGALHAVYTSEDGHAYYASYDGTWSEEWVDLGENYAYEPYAYADGDGYTLLYTGTDGYVYAKKYAADAAPDDDYAATKAPANTPTPEYTPAPEYTPTPDSDY</sequence>
<evidence type="ECO:0000313" key="3">
    <source>
        <dbReference type="EMBL" id="CAA9579605.1"/>
    </source>
</evidence>
<protein>
    <submittedName>
        <fullName evidence="3">Uncharacterized protein</fullName>
    </submittedName>
</protein>
<keyword evidence="2" id="KW-0732">Signal</keyword>
<feature type="region of interest" description="Disordered" evidence="1">
    <location>
        <begin position="382"/>
        <end position="412"/>
    </location>
</feature>
<name>A0A6J4VJ32_9BACT</name>
<feature type="signal peptide" evidence="2">
    <location>
        <begin position="1"/>
        <end position="40"/>
    </location>
</feature>
<feature type="compositionally biased region" description="Low complexity" evidence="1">
    <location>
        <begin position="386"/>
        <end position="396"/>
    </location>
</feature>
<dbReference type="Gene3D" id="2.120.10.70">
    <property type="entry name" value="Fucose-specific lectin"/>
    <property type="match status" value="1"/>
</dbReference>
<dbReference type="AlphaFoldDB" id="A0A6J4VJ32"/>
<gene>
    <name evidence="3" type="ORF">AVDCRST_MAG49-4638</name>
</gene>
<organism evidence="3">
    <name type="scientific">uncultured Thermomicrobiales bacterium</name>
    <dbReference type="NCBI Taxonomy" id="1645740"/>
    <lineage>
        <taxon>Bacteria</taxon>
        <taxon>Pseudomonadati</taxon>
        <taxon>Thermomicrobiota</taxon>
        <taxon>Thermomicrobia</taxon>
        <taxon>Thermomicrobiales</taxon>
        <taxon>environmental samples</taxon>
    </lineage>
</organism>
<evidence type="ECO:0000256" key="2">
    <source>
        <dbReference type="SAM" id="SignalP"/>
    </source>
</evidence>